<dbReference type="InterPro" id="IPR000522">
    <property type="entry name" value="ABC_transptr_permease_BtuC"/>
</dbReference>
<feature type="transmembrane region" description="Helical" evidence="8">
    <location>
        <begin position="299"/>
        <end position="320"/>
    </location>
</feature>
<feature type="transmembrane region" description="Helical" evidence="8">
    <location>
        <begin position="70"/>
        <end position="87"/>
    </location>
</feature>
<dbReference type="PANTHER" id="PTHR30472">
    <property type="entry name" value="FERRIC ENTEROBACTIN TRANSPORT SYSTEM PERMEASE PROTEIN"/>
    <property type="match status" value="1"/>
</dbReference>
<dbReference type="PANTHER" id="PTHR30472:SF37">
    <property type="entry name" value="FE(3+) DICITRATE TRANSPORT SYSTEM PERMEASE PROTEIN FECD-RELATED"/>
    <property type="match status" value="1"/>
</dbReference>
<comment type="similarity">
    <text evidence="2">Belongs to the binding-protein-dependent transport system permease family. FecCD subfamily.</text>
</comment>
<evidence type="ECO:0000256" key="2">
    <source>
        <dbReference type="ARBA" id="ARBA00007935"/>
    </source>
</evidence>
<feature type="transmembrane region" description="Helical" evidence="8">
    <location>
        <begin position="276"/>
        <end position="292"/>
    </location>
</feature>
<comment type="caution">
    <text evidence="9">The sequence shown here is derived from an EMBL/GenBank/DDBJ whole genome shotgun (WGS) entry which is preliminary data.</text>
</comment>
<dbReference type="AlphaFoldDB" id="A0A850QEG9"/>
<evidence type="ECO:0000256" key="6">
    <source>
        <dbReference type="ARBA" id="ARBA00022989"/>
    </source>
</evidence>
<keyword evidence="7 8" id="KW-0472">Membrane</keyword>
<dbReference type="RefSeq" id="WP_176802985.1">
    <property type="nucleotide sequence ID" value="NZ_JABXYJ010000004.1"/>
</dbReference>
<feature type="transmembrane region" description="Helical" evidence="8">
    <location>
        <begin position="250"/>
        <end position="270"/>
    </location>
</feature>
<dbReference type="GO" id="GO:0022857">
    <property type="term" value="F:transmembrane transporter activity"/>
    <property type="evidence" value="ECO:0007669"/>
    <property type="project" value="InterPro"/>
</dbReference>
<evidence type="ECO:0000256" key="3">
    <source>
        <dbReference type="ARBA" id="ARBA00022448"/>
    </source>
</evidence>
<gene>
    <name evidence="9" type="ORF">HV832_07670</name>
</gene>
<evidence type="ECO:0000313" key="9">
    <source>
        <dbReference type="EMBL" id="NVO77708.1"/>
    </source>
</evidence>
<dbReference type="CDD" id="cd06550">
    <property type="entry name" value="TM_ABC_iron-siderophores_like"/>
    <property type="match status" value="1"/>
</dbReference>
<evidence type="ECO:0000256" key="4">
    <source>
        <dbReference type="ARBA" id="ARBA00022475"/>
    </source>
</evidence>
<organism evidence="9 10">
    <name type="scientific">Undibacterium oligocarboniphilum</name>
    <dbReference type="NCBI Taxonomy" id="666702"/>
    <lineage>
        <taxon>Bacteria</taxon>
        <taxon>Pseudomonadati</taxon>
        <taxon>Pseudomonadota</taxon>
        <taxon>Betaproteobacteria</taxon>
        <taxon>Burkholderiales</taxon>
        <taxon>Oxalobacteraceae</taxon>
        <taxon>Undibacterium</taxon>
    </lineage>
</organism>
<evidence type="ECO:0000256" key="1">
    <source>
        <dbReference type="ARBA" id="ARBA00004651"/>
    </source>
</evidence>
<evidence type="ECO:0000256" key="7">
    <source>
        <dbReference type="ARBA" id="ARBA00023136"/>
    </source>
</evidence>
<feature type="transmembrane region" description="Helical" evidence="8">
    <location>
        <begin position="210"/>
        <end position="230"/>
    </location>
</feature>
<feature type="transmembrane region" description="Helical" evidence="8">
    <location>
        <begin position="17"/>
        <end position="39"/>
    </location>
</feature>
<accession>A0A850QEG9</accession>
<protein>
    <submittedName>
        <fullName evidence="9">Iron ABC transporter permease</fullName>
    </submittedName>
</protein>
<comment type="subcellular location">
    <subcellularLocation>
        <location evidence="1">Cell membrane</location>
        <topology evidence="1">Multi-pass membrane protein</topology>
    </subcellularLocation>
</comment>
<keyword evidence="4" id="KW-1003">Cell membrane</keyword>
<feature type="transmembrane region" description="Helical" evidence="8">
    <location>
        <begin position="169"/>
        <end position="190"/>
    </location>
</feature>
<dbReference type="GO" id="GO:0033214">
    <property type="term" value="P:siderophore-iron import into cell"/>
    <property type="evidence" value="ECO:0007669"/>
    <property type="project" value="TreeGrafter"/>
</dbReference>
<reference evidence="9 10" key="1">
    <citation type="submission" date="2020-06" db="EMBL/GenBank/DDBJ databases">
        <authorList>
            <person name="Qiu C."/>
            <person name="Liu Z."/>
        </authorList>
    </citation>
    <scope>NUCLEOTIDE SEQUENCE [LARGE SCALE GENOMIC DNA]</scope>
    <source>
        <strain evidence="9 10">EM 1</strain>
    </source>
</reference>
<dbReference type="SUPFAM" id="SSF81345">
    <property type="entry name" value="ABC transporter involved in vitamin B12 uptake, BtuC"/>
    <property type="match status" value="1"/>
</dbReference>
<dbReference type="Pfam" id="PF01032">
    <property type="entry name" value="FecCD"/>
    <property type="match status" value="1"/>
</dbReference>
<evidence type="ECO:0000256" key="8">
    <source>
        <dbReference type="SAM" id="Phobius"/>
    </source>
</evidence>
<keyword evidence="5 8" id="KW-0812">Transmembrane</keyword>
<dbReference type="Proteomes" id="UP000588051">
    <property type="component" value="Unassembled WGS sequence"/>
</dbReference>
<feature type="transmembrane region" description="Helical" evidence="8">
    <location>
        <begin position="99"/>
        <end position="123"/>
    </location>
</feature>
<dbReference type="InterPro" id="IPR037294">
    <property type="entry name" value="ABC_BtuC-like"/>
</dbReference>
<feature type="transmembrane region" description="Helical" evidence="8">
    <location>
        <begin position="135"/>
        <end position="157"/>
    </location>
</feature>
<evidence type="ECO:0000313" key="10">
    <source>
        <dbReference type="Proteomes" id="UP000588051"/>
    </source>
</evidence>
<keyword evidence="10" id="KW-1185">Reference proteome</keyword>
<dbReference type="EMBL" id="JABXYJ010000004">
    <property type="protein sequence ID" value="NVO77708.1"/>
    <property type="molecule type" value="Genomic_DNA"/>
</dbReference>
<feature type="transmembrane region" description="Helical" evidence="8">
    <location>
        <begin position="326"/>
        <end position="344"/>
    </location>
</feature>
<dbReference type="Gene3D" id="1.10.3470.10">
    <property type="entry name" value="ABC transporter involved in vitamin B12 uptake, BtuC"/>
    <property type="match status" value="1"/>
</dbReference>
<dbReference type="GO" id="GO:0005886">
    <property type="term" value="C:plasma membrane"/>
    <property type="evidence" value="ECO:0007669"/>
    <property type="project" value="UniProtKB-SubCell"/>
</dbReference>
<proteinExistence type="inferred from homology"/>
<keyword evidence="3" id="KW-0813">Transport</keyword>
<keyword evidence="6 8" id="KW-1133">Transmembrane helix</keyword>
<evidence type="ECO:0000256" key="5">
    <source>
        <dbReference type="ARBA" id="ARBA00022692"/>
    </source>
</evidence>
<sequence>MTVHSLRPGAGPASSRIFLPASFALFLLSLVLAVFFGVVDLPPGDVAATLLGHGSPEAQAIILDIRLPRIATGVLAGIHFALAGFLLQNITRNPLADPSLVGISQGATLSVTLFLLFGAHAYAPGSSAQITEIPLHWLPGIGLLGGLAACVVVYALALQADLGPLRLTLAGIAVGAVLHAVAIGLIAGWGSTRIEVLLEWLSGSLYARTWRHAVFLLPFTIVGLAVLPLIRRPLDLLSLSTPVARSFGLAYRPAFSLVLLLSACLASSAVGVVGPIVFVGLIVPHFACFVAGRHSALRLPLTITLGAVTVTLADLVGRLAGQADEIPIGVVTALCGVPVLIALLRKTP</sequence>
<name>A0A850QEG9_9BURK</name>